<dbReference type="EMBL" id="JAACJL010000033">
    <property type="protein sequence ID" value="KAF4615768.1"/>
    <property type="molecule type" value="Genomic_DNA"/>
</dbReference>
<protein>
    <submittedName>
        <fullName evidence="1">Uncharacterized protein</fullName>
    </submittedName>
</protein>
<dbReference type="AlphaFoldDB" id="A0A8H4QRY4"/>
<dbReference type="Proteomes" id="UP000521872">
    <property type="component" value="Unassembled WGS sequence"/>
</dbReference>
<name>A0A8H4QRY4_9AGAR</name>
<accession>A0A8H4QRY4</accession>
<evidence type="ECO:0000313" key="2">
    <source>
        <dbReference type="Proteomes" id="UP000521872"/>
    </source>
</evidence>
<proteinExistence type="predicted"/>
<evidence type="ECO:0000313" key="1">
    <source>
        <dbReference type="EMBL" id="KAF4615768.1"/>
    </source>
</evidence>
<reference evidence="1 2" key="1">
    <citation type="submission" date="2019-12" db="EMBL/GenBank/DDBJ databases">
        <authorList>
            <person name="Floudas D."/>
            <person name="Bentzer J."/>
            <person name="Ahren D."/>
            <person name="Johansson T."/>
            <person name="Persson P."/>
            <person name="Tunlid A."/>
        </authorList>
    </citation>
    <scope>NUCLEOTIDE SEQUENCE [LARGE SCALE GENOMIC DNA]</scope>
    <source>
        <strain evidence="1 2">CBS 102.39</strain>
    </source>
</reference>
<keyword evidence="2" id="KW-1185">Reference proteome</keyword>
<sequence>MSAFRVDPTPSPSPLPLHLHLTASASLPVEYVPPGTDWGTQKRGGGKWDWKSLYDLCRTARSPPVAFYFLYRTRSPLCFSISLLYVAPPTHLQPQFPVLVPDHRYHHNRTRSGDDPTNSP</sequence>
<comment type="caution">
    <text evidence="1">The sequence shown here is derived from an EMBL/GenBank/DDBJ whole genome shotgun (WGS) entry which is preliminary data.</text>
</comment>
<organism evidence="1 2">
    <name type="scientific">Agrocybe pediades</name>
    <dbReference type="NCBI Taxonomy" id="84607"/>
    <lineage>
        <taxon>Eukaryota</taxon>
        <taxon>Fungi</taxon>
        <taxon>Dikarya</taxon>
        <taxon>Basidiomycota</taxon>
        <taxon>Agaricomycotina</taxon>
        <taxon>Agaricomycetes</taxon>
        <taxon>Agaricomycetidae</taxon>
        <taxon>Agaricales</taxon>
        <taxon>Agaricineae</taxon>
        <taxon>Strophariaceae</taxon>
        <taxon>Agrocybe</taxon>
    </lineage>
</organism>
<gene>
    <name evidence="1" type="ORF">D9613_012420</name>
</gene>